<protein>
    <submittedName>
        <fullName evidence="1">Uncharacterized protein</fullName>
    </submittedName>
</protein>
<dbReference type="InterPro" id="IPR013783">
    <property type="entry name" value="Ig-like_fold"/>
</dbReference>
<keyword evidence="2" id="KW-1185">Reference proteome</keyword>
<comment type="caution">
    <text evidence="1">The sequence shown here is derived from an EMBL/GenBank/DDBJ whole genome shotgun (WGS) entry which is preliminary data.</text>
</comment>
<reference evidence="1 2" key="1">
    <citation type="submission" date="2024-11" db="EMBL/GenBank/DDBJ databases">
        <title>Chromosome-level genome assembly of the freshwater bivalve Anodonta woodiana.</title>
        <authorList>
            <person name="Chen X."/>
        </authorList>
    </citation>
    <scope>NUCLEOTIDE SEQUENCE [LARGE SCALE GENOMIC DNA]</scope>
    <source>
        <strain evidence="1">MN2024</strain>
        <tissue evidence="1">Gills</tissue>
    </source>
</reference>
<name>A0ABD3WZI8_SINWO</name>
<dbReference type="EMBL" id="JBJQND010000004">
    <property type="protein sequence ID" value="KAL3879374.1"/>
    <property type="molecule type" value="Genomic_DNA"/>
</dbReference>
<dbReference type="Gene3D" id="2.60.40.10">
    <property type="entry name" value="Immunoglobulins"/>
    <property type="match status" value="1"/>
</dbReference>
<accession>A0ABD3WZI8</accession>
<dbReference type="Proteomes" id="UP001634394">
    <property type="component" value="Unassembled WGS sequence"/>
</dbReference>
<gene>
    <name evidence="1" type="ORF">ACJMK2_031672</name>
</gene>
<sequence length="333" mass="37458">MREIKWSFHSFFNPINGNNTDIVDTIVGEQCIIGTWPLNGSSLAINVTKGNGVILTAFIDGSIGKDTTVQYRRLLLKYNHIIMAAYLMFAKVSKEDKGLYEIEEIVNTSQFDPYDNCTYACKTGYGRWILKLNVLETGEVTNGETGTSMTMEFEIVSGTFTLCNYVTVSALVGDTGCSVSTQSHLYGRLTCTRDILHNIFRIIINNVTQRDAGLYTVSTGKDTLMRRYFNITEKPTCAVVGDTATMGWFYNQQGIQRTLLVIHNNQDIIMQLAKTNVPEIKSKFKHRLTYKGDVSISFMLLSLLNVTMYDAGIYTIETLHRNTIPGYTQLNVE</sequence>
<evidence type="ECO:0000313" key="2">
    <source>
        <dbReference type="Proteomes" id="UP001634394"/>
    </source>
</evidence>
<organism evidence="1 2">
    <name type="scientific">Sinanodonta woodiana</name>
    <name type="common">Chinese pond mussel</name>
    <name type="synonym">Anodonta woodiana</name>
    <dbReference type="NCBI Taxonomy" id="1069815"/>
    <lineage>
        <taxon>Eukaryota</taxon>
        <taxon>Metazoa</taxon>
        <taxon>Spiralia</taxon>
        <taxon>Lophotrochozoa</taxon>
        <taxon>Mollusca</taxon>
        <taxon>Bivalvia</taxon>
        <taxon>Autobranchia</taxon>
        <taxon>Heteroconchia</taxon>
        <taxon>Palaeoheterodonta</taxon>
        <taxon>Unionida</taxon>
        <taxon>Unionoidea</taxon>
        <taxon>Unionidae</taxon>
        <taxon>Unioninae</taxon>
        <taxon>Sinanodonta</taxon>
    </lineage>
</organism>
<proteinExistence type="predicted"/>
<evidence type="ECO:0000313" key="1">
    <source>
        <dbReference type="EMBL" id="KAL3879374.1"/>
    </source>
</evidence>
<dbReference type="InterPro" id="IPR036179">
    <property type="entry name" value="Ig-like_dom_sf"/>
</dbReference>
<dbReference type="SUPFAM" id="SSF48726">
    <property type="entry name" value="Immunoglobulin"/>
    <property type="match status" value="1"/>
</dbReference>
<feature type="non-terminal residue" evidence="1">
    <location>
        <position position="333"/>
    </location>
</feature>
<dbReference type="AlphaFoldDB" id="A0ABD3WZI8"/>